<keyword evidence="8 11" id="KW-0663">Pyridoxal phosphate</keyword>
<name>A0A3D8K1T9_9BURK</name>
<accession>A0A3D8K1T9</accession>
<dbReference type="UniPathway" id="UPA00031">
    <property type="reaction ID" value="UER00012"/>
</dbReference>
<comment type="subunit">
    <text evidence="4 11">Homodimer.</text>
</comment>
<evidence type="ECO:0000256" key="10">
    <source>
        <dbReference type="ARBA" id="ARBA00047481"/>
    </source>
</evidence>
<evidence type="ECO:0000256" key="8">
    <source>
        <dbReference type="ARBA" id="ARBA00022898"/>
    </source>
</evidence>
<organism evidence="13 14">
    <name type="scientific">Trinickia dinghuensis</name>
    <dbReference type="NCBI Taxonomy" id="2291023"/>
    <lineage>
        <taxon>Bacteria</taxon>
        <taxon>Pseudomonadati</taxon>
        <taxon>Pseudomonadota</taxon>
        <taxon>Betaproteobacteria</taxon>
        <taxon>Burkholderiales</taxon>
        <taxon>Burkholderiaceae</taxon>
        <taxon>Trinickia</taxon>
    </lineage>
</organism>
<evidence type="ECO:0000256" key="11">
    <source>
        <dbReference type="HAMAP-Rule" id="MF_01023"/>
    </source>
</evidence>
<dbReference type="Proteomes" id="UP000256838">
    <property type="component" value="Unassembled WGS sequence"/>
</dbReference>
<dbReference type="Gene3D" id="3.90.1150.10">
    <property type="entry name" value="Aspartate Aminotransferase, domain 1"/>
    <property type="match status" value="1"/>
</dbReference>
<dbReference type="EC" id="2.6.1.9" evidence="11"/>
<evidence type="ECO:0000256" key="7">
    <source>
        <dbReference type="ARBA" id="ARBA00022679"/>
    </source>
</evidence>
<evidence type="ECO:0000313" key="13">
    <source>
        <dbReference type="EMBL" id="RDU99022.1"/>
    </source>
</evidence>
<gene>
    <name evidence="11" type="primary">hisC</name>
    <name evidence="13" type="ORF">DWV00_12375</name>
</gene>
<sequence>MQQPWDAISFSDLPVREDLKLQRAYGAPQLDVPVRLNVNENPYPPSASLSTRIADAMWDVARNAHRYPDRDAMELRGSLAAYLTHDTGVTLDCSQVWAGNGSNEVLQQILQVFGGPGRTAFALTPGYPMYEEYCRTTFTRLHTLPRTGTFDVDLDLTIATIRALQPDVIFLTSPNNPTGTALSIGEIQAILDVTRGMVVVDEAYAEFRRRGVPSAVTLLPRNPRLIVSRTLSKAFKFAGGRVGYCACAPAVIDAIKLVRLPYHLSAFTQAAARVALASRDELLSQVGILKSERDETVSWLRGQGLEVPDSDANFVMFGRFENRHLVWAELLRNGVLIREAGPQGYLRVSIGTSAEMRAFRAALLAAIDCYPLK</sequence>
<dbReference type="InterPro" id="IPR015421">
    <property type="entry name" value="PyrdxlP-dep_Trfase_major"/>
</dbReference>
<dbReference type="NCBIfam" id="TIGR01141">
    <property type="entry name" value="hisC"/>
    <property type="match status" value="1"/>
</dbReference>
<dbReference type="EMBL" id="QRGA01000006">
    <property type="protein sequence ID" value="RDU99022.1"/>
    <property type="molecule type" value="Genomic_DNA"/>
</dbReference>
<dbReference type="Gene3D" id="3.40.640.10">
    <property type="entry name" value="Type I PLP-dependent aspartate aminotransferase-like (Major domain)"/>
    <property type="match status" value="1"/>
</dbReference>
<dbReference type="GO" id="GO:0004400">
    <property type="term" value="F:histidinol-phosphate transaminase activity"/>
    <property type="evidence" value="ECO:0007669"/>
    <property type="project" value="UniProtKB-UniRule"/>
</dbReference>
<evidence type="ECO:0000256" key="6">
    <source>
        <dbReference type="ARBA" id="ARBA00022605"/>
    </source>
</evidence>
<evidence type="ECO:0000256" key="4">
    <source>
        <dbReference type="ARBA" id="ARBA00011738"/>
    </source>
</evidence>
<evidence type="ECO:0000256" key="9">
    <source>
        <dbReference type="ARBA" id="ARBA00023102"/>
    </source>
</evidence>
<feature type="domain" description="Aminotransferase class I/classII large" evidence="12">
    <location>
        <begin position="34"/>
        <end position="362"/>
    </location>
</feature>
<dbReference type="AlphaFoldDB" id="A0A3D8K1T9"/>
<dbReference type="PANTHER" id="PTHR42885">
    <property type="entry name" value="HISTIDINOL-PHOSPHATE AMINOTRANSFERASE-RELATED"/>
    <property type="match status" value="1"/>
</dbReference>
<dbReference type="GO" id="GO:0000105">
    <property type="term" value="P:L-histidine biosynthetic process"/>
    <property type="evidence" value="ECO:0007669"/>
    <property type="project" value="UniProtKB-UniRule"/>
</dbReference>
<dbReference type="InterPro" id="IPR015424">
    <property type="entry name" value="PyrdxlP-dep_Trfase"/>
</dbReference>
<proteinExistence type="inferred from homology"/>
<comment type="similarity">
    <text evidence="3 11">Belongs to the class-II pyridoxal-phosphate-dependent aminotransferase family. Histidinol-phosphate aminotransferase subfamily.</text>
</comment>
<dbReference type="SUPFAM" id="SSF53383">
    <property type="entry name" value="PLP-dependent transferases"/>
    <property type="match status" value="1"/>
</dbReference>
<comment type="caution">
    <text evidence="13">The sequence shown here is derived from an EMBL/GenBank/DDBJ whole genome shotgun (WGS) entry which is preliminary data.</text>
</comment>
<evidence type="ECO:0000313" key="14">
    <source>
        <dbReference type="Proteomes" id="UP000256838"/>
    </source>
</evidence>
<evidence type="ECO:0000259" key="12">
    <source>
        <dbReference type="Pfam" id="PF00155"/>
    </source>
</evidence>
<dbReference type="CDD" id="cd00609">
    <property type="entry name" value="AAT_like"/>
    <property type="match status" value="1"/>
</dbReference>
<keyword evidence="5 11" id="KW-0032">Aminotransferase</keyword>
<evidence type="ECO:0000256" key="5">
    <source>
        <dbReference type="ARBA" id="ARBA00022576"/>
    </source>
</evidence>
<dbReference type="Pfam" id="PF00155">
    <property type="entry name" value="Aminotran_1_2"/>
    <property type="match status" value="1"/>
</dbReference>
<comment type="pathway">
    <text evidence="2 11">Amino-acid biosynthesis; L-histidine biosynthesis; L-histidine from 5-phospho-alpha-D-ribose 1-diphosphate: step 7/9.</text>
</comment>
<evidence type="ECO:0000256" key="2">
    <source>
        <dbReference type="ARBA" id="ARBA00005011"/>
    </source>
</evidence>
<dbReference type="PANTHER" id="PTHR42885:SF2">
    <property type="entry name" value="HISTIDINOL-PHOSPHATE AMINOTRANSFERASE"/>
    <property type="match status" value="1"/>
</dbReference>
<dbReference type="HAMAP" id="MF_01023">
    <property type="entry name" value="HisC_aminotrans_2"/>
    <property type="match status" value="1"/>
</dbReference>
<protein>
    <recommendedName>
        <fullName evidence="11">Histidinol-phosphate aminotransferase</fullName>
        <ecNumber evidence="11">2.6.1.9</ecNumber>
    </recommendedName>
    <alternativeName>
        <fullName evidence="11">Imidazole acetol-phosphate transaminase</fullName>
    </alternativeName>
</protein>
<comment type="cofactor">
    <cofactor evidence="1 11">
        <name>pyridoxal 5'-phosphate</name>
        <dbReference type="ChEBI" id="CHEBI:597326"/>
    </cofactor>
</comment>
<keyword evidence="6 11" id="KW-0028">Amino-acid biosynthesis</keyword>
<dbReference type="InterPro" id="IPR004839">
    <property type="entry name" value="Aminotransferase_I/II_large"/>
</dbReference>
<evidence type="ECO:0000256" key="1">
    <source>
        <dbReference type="ARBA" id="ARBA00001933"/>
    </source>
</evidence>
<keyword evidence="7 11" id="KW-0808">Transferase</keyword>
<keyword evidence="9 11" id="KW-0368">Histidine biosynthesis</keyword>
<reference evidence="13 14" key="1">
    <citation type="submission" date="2018-08" db="EMBL/GenBank/DDBJ databases">
        <title>Paraburkholderia sp. DHOM06 isolated from forest soil.</title>
        <authorList>
            <person name="Gao Z.-H."/>
            <person name="Qiu L.-H."/>
        </authorList>
    </citation>
    <scope>NUCLEOTIDE SEQUENCE [LARGE SCALE GENOMIC DNA]</scope>
    <source>
        <strain evidence="13 14">DHOM06</strain>
    </source>
</reference>
<dbReference type="InterPro" id="IPR015422">
    <property type="entry name" value="PyrdxlP-dep_Trfase_small"/>
</dbReference>
<dbReference type="GO" id="GO:0030170">
    <property type="term" value="F:pyridoxal phosphate binding"/>
    <property type="evidence" value="ECO:0007669"/>
    <property type="project" value="InterPro"/>
</dbReference>
<dbReference type="InterPro" id="IPR005861">
    <property type="entry name" value="HisP_aminotrans"/>
</dbReference>
<keyword evidence="14" id="KW-1185">Reference proteome</keyword>
<feature type="modified residue" description="N6-(pyridoxal phosphate)lysine" evidence="11">
    <location>
        <position position="233"/>
    </location>
</feature>
<dbReference type="RefSeq" id="WP_115533837.1">
    <property type="nucleotide sequence ID" value="NZ_QRGA01000006.1"/>
</dbReference>
<dbReference type="NCBIfam" id="NF002877">
    <property type="entry name" value="PRK03317.1"/>
    <property type="match status" value="1"/>
</dbReference>
<dbReference type="OrthoDB" id="9809616at2"/>
<comment type="catalytic activity">
    <reaction evidence="10 11">
        <text>L-histidinol phosphate + 2-oxoglutarate = 3-(imidazol-4-yl)-2-oxopropyl phosphate + L-glutamate</text>
        <dbReference type="Rhea" id="RHEA:23744"/>
        <dbReference type="ChEBI" id="CHEBI:16810"/>
        <dbReference type="ChEBI" id="CHEBI:29985"/>
        <dbReference type="ChEBI" id="CHEBI:57766"/>
        <dbReference type="ChEBI" id="CHEBI:57980"/>
        <dbReference type="EC" id="2.6.1.9"/>
    </reaction>
</comment>
<evidence type="ECO:0000256" key="3">
    <source>
        <dbReference type="ARBA" id="ARBA00007970"/>
    </source>
</evidence>